<evidence type="ECO:0000259" key="7">
    <source>
        <dbReference type="PROSITE" id="PS51917"/>
    </source>
</evidence>
<evidence type="ECO:0000256" key="3">
    <source>
        <dbReference type="ARBA" id="ARBA00022490"/>
    </source>
</evidence>
<sequence>MSISPIITFKAGRCELDTSSQPYKVTPDPTPGYIYLYSEDDLVHFCWRERSKPMTDEDNLDLVMFPTDGHFEPYEYKTSDQPTSKTNGRIFVLKFSSSSQRHLFWLQSKSQARNGDLSWFSPRDLKIGQIVDTLLQGEEVNVSEEIAQVRGGNDDNDEDETMEDVEGHGDQSENHRGGSGGAGPGATGGDVREEGAGAREGGADGGRAASGPQDTATVVQNFLNSLKGSTGQQQQSPQGQIYTTLPDLLPSSTTIPTIDSASPAQIDNLLCYLPPTILLLAQESSAQIDGMVEPNAETTSAAIQTLSLDQKISILKRVLRSPQFHQGLGSLTMAIRDGGLPSIAEALGIKLDNGGLVRGGNVPLGGGDAVQSFIEGVKKTVQEKFLLLSSKYYPPSSTQAAPSPNTSKPGADPTTPPSIKHQDRALRRLPFKHTHHPHHTMNLNSFNQRAQQKDLAHTLSLRRPNARRPIARLPTVTPPPAYQANNMNNPGGNNMNHQGGNNMLHPGGNNINHPGGNNMNHPVPNPMLHPAIHTLNMHHPGVTTVNMPNPALNIQVNDGEESDMEEEEPKLANFKITINAPLTILGDSNIVCADTGASAGKIAVAVVSALRHLCGDGAGSIPMFDGDGSPRPIDVTVMSEMRIEGSHNILGEKGLDEFGQMLKRERDESEPLEVDPKRPRRG</sequence>
<dbReference type="STRING" id="2656787.A0A370U2B1"/>
<keyword evidence="4" id="KW-0647">Proteasome</keyword>
<evidence type="ECO:0000313" key="9">
    <source>
        <dbReference type="Proteomes" id="UP000254866"/>
    </source>
</evidence>
<feature type="region of interest" description="Disordered" evidence="6">
    <location>
        <begin position="142"/>
        <end position="213"/>
    </location>
</feature>
<dbReference type="InterPro" id="IPR038108">
    <property type="entry name" value="RPN13_DEUBAD_sf"/>
</dbReference>
<dbReference type="PANTHER" id="PTHR12225:SF0">
    <property type="entry name" value="PROTEASOMAL UBIQUITIN RECEPTOR ADRM1"/>
    <property type="match status" value="1"/>
</dbReference>
<dbReference type="EMBL" id="NPIC01000001">
    <property type="protein sequence ID" value="RDL41918.1"/>
    <property type="molecule type" value="Genomic_DNA"/>
</dbReference>
<evidence type="ECO:0000256" key="2">
    <source>
        <dbReference type="ARBA" id="ARBA00004496"/>
    </source>
</evidence>
<dbReference type="InterPro" id="IPR038633">
    <property type="entry name" value="Rpn13/ADRM1_Pru_sf"/>
</dbReference>
<feature type="region of interest" description="Disordered" evidence="6">
    <location>
        <begin position="662"/>
        <end position="682"/>
    </location>
</feature>
<keyword evidence="5" id="KW-0539">Nucleus</keyword>
<dbReference type="CDD" id="cd13314">
    <property type="entry name" value="PH_Rpn13"/>
    <property type="match status" value="1"/>
</dbReference>
<dbReference type="PROSITE" id="PS51917">
    <property type="entry name" value="PRU"/>
    <property type="match status" value="1"/>
</dbReference>
<dbReference type="Proteomes" id="UP000254866">
    <property type="component" value="Unassembled WGS sequence"/>
</dbReference>
<dbReference type="PANTHER" id="PTHR12225">
    <property type="entry name" value="ADHESION REGULATING MOLECULE 1 110 KDA CELL MEMBRANE GLYCOPROTEIN"/>
    <property type="match status" value="1"/>
</dbReference>
<dbReference type="GO" id="GO:0070628">
    <property type="term" value="F:proteasome binding"/>
    <property type="evidence" value="ECO:0007669"/>
    <property type="project" value="TreeGrafter"/>
</dbReference>
<protein>
    <recommendedName>
        <fullName evidence="7">Pru domain-containing protein</fullName>
    </recommendedName>
</protein>
<evidence type="ECO:0000256" key="6">
    <source>
        <dbReference type="SAM" id="MobiDB-lite"/>
    </source>
</evidence>
<organism evidence="8 9">
    <name type="scientific">Venustampulla echinocandica</name>
    <dbReference type="NCBI Taxonomy" id="2656787"/>
    <lineage>
        <taxon>Eukaryota</taxon>
        <taxon>Fungi</taxon>
        <taxon>Dikarya</taxon>
        <taxon>Ascomycota</taxon>
        <taxon>Pezizomycotina</taxon>
        <taxon>Leotiomycetes</taxon>
        <taxon>Helotiales</taxon>
        <taxon>Pleuroascaceae</taxon>
        <taxon>Venustampulla</taxon>
    </lineage>
</organism>
<dbReference type="GO" id="GO:0005737">
    <property type="term" value="C:cytoplasm"/>
    <property type="evidence" value="ECO:0007669"/>
    <property type="project" value="UniProtKB-SubCell"/>
</dbReference>
<dbReference type="Pfam" id="PF04683">
    <property type="entry name" value="Rpn13_ADRM1_Pru"/>
    <property type="match status" value="1"/>
</dbReference>
<feature type="compositionally biased region" description="Polar residues" evidence="6">
    <location>
        <begin position="398"/>
        <end position="408"/>
    </location>
</feature>
<feature type="compositionally biased region" description="Gly residues" evidence="6">
    <location>
        <begin position="177"/>
        <end position="188"/>
    </location>
</feature>
<proteinExistence type="predicted"/>
<dbReference type="Gene3D" id="1.10.2020.20">
    <property type="match status" value="1"/>
</dbReference>
<dbReference type="GO" id="GO:0061133">
    <property type="term" value="F:endopeptidase activator activity"/>
    <property type="evidence" value="ECO:0007669"/>
    <property type="project" value="TreeGrafter"/>
</dbReference>
<dbReference type="GO" id="GO:0008541">
    <property type="term" value="C:proteasome regulatory particle, lid subcomplex"/>
    <property type="evidence" value="ECO:0007669"/>
    <property type="project" value="TreeGrafter"/>
</dbReference>
<feature type="region of interest" description="Disordered" evidence="6">
    <location>
        <begin position="394"/>
        <end position="420"/>
    </location>
</feature>
<keyword evidence="9" id="KW-1185">Reference proteome</keyword>
<dbReference type="GO" id="GO:0005634">
    <property type="term" value="C:nucleus"/>
    <property type="evidence" value="ECO:0007669"/>
    <property type="project" value="UniProtKB-SubCell"/>
</dbReference>
<dbReference type="InterPro" id="IPR006773">
    <property type="entry name" value="Rpn13/ADRM1"/>
</dbReference>
<evidence type="ECO:0000256" key="5">
    <source>
        <dbReference type="ARBA" id="ARBA00023242"/>
    </source>
</evidence>
<dbReference type="InterPro" id="IPR044868">
    <property type="entry name" value="Rpn13/ADRM1_Pru"/>
</dbReference>
<feature type="compositionally biased region" description="Acidic residues" evidence="6">
    <location>
        <begin position="154"/>
        <end position="164"/>
    </location>
</feature>
<accession>A0A370U2B1</accession>
<feature type="compositionally biased region" description="Basic and acidic residues" evidence="6">
    <location>
        <begin position="165"/>
        <end position="176"/>
    </location>
</feature>
<dbReference type="OrthoDB" id="340431at2759"/>
<comment type="subcellular location">
    <subcellularLocation>
        <location evidence="2">Cytoplasm</location>
    </subcellularLocation>
    <subcellularLocation>
        <location evidence="1">Nucleus</location>
    </subcellularLocation>
</comment>
<dbReference type="AlphaFoldDB" id="A0A370U2B1"/>
<gene>
    <name evidence="8" type="ORF">BP5553_01897</name>
</gene>
<reference evidence="8 9" key="1">
    <citation type="journal article" date="2018" name="IMA Fungus">
        <title>IMA Genome-F 9: Draft genome sequence of Annulohypoxylon stygium, Aspergillus mulundensis, Berkeleyomyces basicola (syn. Thielaviopsis basicola), Ceratocystis smalleyi, two Cercospora beticola strains, Coleophoma cylindrospora, Fusarium fracticaudum, Phialophora cf. hyalina, and Morchella septimelata.</title>
        <authorList>
            <person name="Wingfield B.D."/>
            <person name="Bills G.F."/>
            <person name="Dong Y."/>
            <person name="Huang W."/>
            <person name="Nel W.J."/>
            <person name="Swalarsk-Parry B.S."/>
            <person name="Vaghefi N."/>
            <person name="Wilken P.M."/>
            <person name="An Z."/>
            <person name="de Beer Z.W."/>
            <person name="De Vos L."/>
            <person name="Chen L."/>
            <person name="Duong T.A."/>
            <person name="Gao Y."/>
            <person name="Hammerbacher A."/>
            <person name="Kikkert J.R."/>
            <person name="Li Y."/>
            <person name="Li H."/>
            <person name="Li K."/>
            <person name="Li Q."/>
            <person name="Liu X."/>
            <person name="Ma X."/>
            <person name="Naidoo K."/>
            <person name="Pethybridge S.J."/>
            <person name="Sun J."/>
            <person name="Steenkamp E.T."/>
            <person name="van der Nest M.A."/>
            <person name="van Wyk S."/>
            <person name="Wingfield M.J."/>
            <person name="Xiong C."/>
            <person name="Yue Q."/>
            <person name="Zhang X."/>
        </authorList>
    </citation>
    <scope>NUCLEOTIDE SEQUENCE [LARGE SCALE GENOMIC DNA]</scope>
    <source>
        <strain evidence="8 9">BP 5553</strain>
    </source>
</reference>
<evidence type="ECO:0000256" key="4">
    <source>
        <dbReference type="ARBA" id="ARBA00022942"/>
    </source>
</evidence>
<keyword evidence="3" id="KW-0963">Cytoplasm</keyword>
<name>A0A370U2B1_9HELO</name>
<feature type="domain" description="Pru" evidence="7">
    <location>
        <begin position="1"/>
        <end position="138"/>
    </location>
</feature>
<evidence type="ECO:0000313" key="8">
    <source>
        <dbReference type="EMBL" id="RDL41918.1"/>
    </source>
</evidence>
<dbReference type="GeneID" id="43594746"/>
<dbReference type="Gene3D" id="2.30.29.70">
    <property type="entry name" value="Proteasomal ubiquitin receptor Rpn13/ADRM1"/>
    <property type="match status" value="1"/>
</dbReference>
<evidence type="ECO:0000256" key="1">
    <source>
        <dbReference type="ARBA" id="ARBA00004123"/>
    </source>
</evidence>
<dbReference type="FunFam" id="2.30.29.70:FF:000009">
    <property type="entry name" value="WGS project CABT00000000 data, contig 2.6"/>
    <property type="match status" value="1"/>
</dbReference>
<comment type="caution">
    <text evidence="8">The sequence shown here is derived from an EMBL/GenBank/DDBJ whole genome shotgun (WGS) entry which is preliminary data.</text>
</comment>
<dbReference type="RefSeq" id="XP_031874574.1">
    <property type="nucleotide sequence ID" value="XM_032010520.1"/>
</dbReference>